<dbReference type="AlphaFoldDB" id="A0A2M7G3P3"/>
<dbReference type="Gene3D" id="1.10.238.10">
    <property type="entry name" value="EF-hand"/>
    <property type="match status" value="1"/>
</dbReference>
<reference evidence="3 4" key="1">
    <citation type="submission" date="2017-09" db="EMBL/GenBank/DDBJ databases">
        <title>Depth-based differentiation of microbial function through sediment-hosted aquifers and enrichment of novel symbionts in the deep terrestrial subsurface.</title>
        <authorList>
            <person name="Probst A.J."/>
            <person name="Ladd B."/>
            <person name="Jarett J.K."/>
            <person name="Geller-Mcgrath D.E."/>
            <person name="Sieber C.M."/>
            <person name="Emerson J.B."/>
            <person name="Anantharaman K."/>
            <person name="Thomas B.C."/>
            <person name="Malmstrom R."/>
            <person name="Stieglmeier M."/>
            <person name="Klingl A."/>
            <person name="Woyke T."/>
            <person name="Ryan C.M."/>
            <person name="Banfield J.F."/>
        </authorList>
    </citation>
    <scope>NUCLEOTIDE SEQUENCE [LARGE SCALE GENOMIC DNA]</scope>
    <source>
        <strain evidence="3">CG17_big_fil_post_rev_8_21_14_2_50_48_46</strain>
    </source>
</reference>
<organism evidence="3 4">
    <name type="scientific">bacterium (Candidatus Blackallbacteria) CG17_big_fil_post_rev_8_21_14_2_50_48_46</name>
    <dbReference type="NCBI Taxonomy" id="2014261"/>
    <lineage>
        <taxon>Bacteria</taxon>
        <taxon>Candidatus Blackallbacteria</taxon>
    </lineage>
</organism>
<sequence length="201" mass="22275">MSLSVQSSNPIASWFGSSSTAPAAASTTTTSTTAMPQDSVQLSEAANPPMEAGFFKKFGDSVGQMFSNMAYSMHMGETYNLVEREFRQVDLSGDGTLNHGEFTVATLNPFEFQNADRNYDGRVTLPEYAKYRKERLEVAFKQKDANADRFLNVAEIGAVGRYYLANRDPRVDTNMDGLMSKREYVKAQLTLGISIRDLLGF</sequence>
<evidence type="ECO:0000313" key="4">
    <source>
        <dbReference type="Proteomes" id="UP000231019"/>
    </source>
</evidence>
<dbReference type="Proteomes" id="UP000231019">
    <property type="component" value="Unassembled WGS sequence"/>
</dbReference>
<evidence type="ECO:0000256" key="1">
    <source>
        <dbReference type="SAM" id="MobiDB-lite"/>
    </source>
</evidence>
<dbReference type="EMBL" id="PFFQ01000037">
    <property type="protein sequence ID" value="PIW16492.1"/>
    <property type="molecule type" value="Genomic_DNA"/>
</dbReference>
<dbReference type="InterPro" id="IPR002048">
    <property type="entry name" value="EF_hand_dom"/>
</dbReference>
<proteinExistence type="predicted"/>
<gene>
    <name evidence="3" type="ORF">COW36_12050</name>
</gene>
<evidence type="ECO:0000259" key="2">
    <source>
        <dbReference type="Pfam" id="PF13202"/>
    </source>
</evidence>
<evidence type="ECO:0000313" key="3">
    <source>
        <dbReference type="EMBL" id="PIW16492.1"/>
    </source>
</evidence>
<dbReference type="PROSITE" id="PS00018">
    <property type="entry name" value="EF_HAND_1"/>
    <property type="match status" value="3"/>
</dbReference>
<dbReference type="SUPFAM" id="SSF47473">
    <property type="entry name" value="EF-hand"/>
    <property type="match status" value="1"/>
</dbReference>
<comment type="caution">
    <text evidence="3">The sequence shown here is derived from an EMBL/GenBank/DDBJ whole genome shotgun (WGS) entry which is preliminary data.</text>
</comment>
<protein>
    <recommendedName>
        <fullName evidence="2">EF-hand domain-containing protein</fullName>
    </recommendedName>
</protein>
<dbReference type="GO" id="GO:0005509">
    <property type="term" value="F:calcium ion binding"/>
    <property type="evidence" value="ECO:0007669"/>
    <property type="project" value="InterPro"/>
</dbReference>
<accession>A0A2M7G3P3</accession>
<feature type="domain" description="EF-hand" evidence="2">
    <location>
        <begin position="85"/>
        <end position="102"/>
    </location>
</feature>
<dbReference type="InterPro" id="IPR018247">
    <property type="entry name" value="EF_Hand_1_Ca_BS"/>
</dbReference>
<dbReference type="InterPro" id="IPR011992">
    <property type="entry name" value="EF-hand-dom_pair"/>
</dbReference>
<feature type="compositionally biased region" description="Low complexity" evidence="1">
    <location>
        <begin position="17"/>
        <end position="34"/>
    </location>
</feature>
<dbReference type="Pfam" id="PF13202">
    <property type="entry name" value="EF-hand_5"/>
    <property type="match status" value="1"/>
</dbReference>
<feature type="region of interest" description="Disordered" evidence="1">
    <location>
        <begin position="17"/>
        <end position="37"/>
    </location>
</feature>
<name>A0A2M7G3P3_9BACT</name>